<evidence type="ECO:0000259" key="2">
    <source>
        <dbReference type="Pfam" id="PF03017"/>
    </source>
</evidence>
<dbReference type="Proteomes" id="UP000059680">
    <property type="component" value="Chromosome 4"/>
</dbReference>
<name>A0A0P0W8Z3_ORYSJ</name>
<dbReference type="Pfam" id="PF03017">
    <property type="entry name" value="Transposase_23"/>
    <property type="match status" value="1"/>
</dbReference>
<dbReference type="InParanoid" id="A0A0P0W8Z3"/>
<dbReference type="AlphaFoldDB" id="A0A0P0W8Z3"/>
<accession>A0A0P0W8Z3</accession>
<proteinExistence type="predicted"/>
<evidence type="ECO:0000313" key="4">
    <source>
        <dbReference type="Proteomes" id="UP000059680"/>
    </source>
</evidence>
<evidence type="ECO:0000313" key="3">
    <source>
        <dbReference type="EMBL" id="BAS88568.1"/>
    </source>
</evidence>
<reference evidence="4" key="1">
    <citation type="journal article" date="2005" name="Nature">
        <title>The map-based sequence of the rice genome.</title>
        <authorList>
            <consortium name="International rice genome sequencing project (IRGSP)"/>
            <person name="Matsumoto T."/>
            <person name="Wu J."/>
            <person name="Kanamori H."/>
            <person name="Katayose Y."/>
            <person name="Fujisawa M."/>
            <person name="Namiki N."/>
            <person name="Mizuno H."/>
            <person name="Yamamoto K."/>
            <person name="Antonio B.A."/>
            <person name="Baba T."/>
            <person name="Sakata K."/>
            <person name="Nagamura Y."/>
            <person name="Aoki H."/>
            <person name="Arikawa K."/>
            <person name="Arita K."/>
            <person name="Bito T."/>
            <person name="Chiden Y."/>
            <person name="Fujitsuka N."/>
            <person name="Fukunaka R."/>
            <person name="Hamada M."/>
            <person name="Harada C."/>
            <person name="Hayashi A."/>
            <person name="Hijishita S."/>
            <person name="Honda M."/>
            <person name="Hosokawa S."/>
            <person name="Ichikawa Y."/>
            <person name="Idonuma A."/>
            <person name="Iijima M."/>
            <person name="Ikeda M."/>
            <person name="Ikeno M."/>
            <person name="Ito K."/>
            <person name="Ito S."/>
            <person name="Ito T."/>
            <person name="Ito Y."/>
            <person name="Ito Y."/>
            <person name="Iwabuchi A."/>
            <person name="Kamiya K."/>
            <person name="Karasawa W."/>
            <person name="Kurita K."/>
            <person name="Katagiri S."/>
            <person name="Kikuta A."/>
            <person name="Kobayashi H."/>
            <person name="Kobayashi N."/>
            <person name="Machita K."/>
            <person name="Maehara T."/>
            <person name="Masukawa M."/>
            <person name="Mizubayashi T."/>
            <person name="Mukai Y."/>
            <person name="Nagasaki H."/>
            <person name="Nagata Y."/>
            <person name="Naito S."/>
            <person name="Nakashima M."/>
            <person name="Nakama Y."/>
            <person name="Nakamichi Y."/>
            <person name="Nakamura M."/>
            <person name="Meguro A."/>
            <person name="Negishi M."/>
            <person name="Ohta I."/>
            <person name="Ohta T."/>
            <person name="Okamoto M."/>
            <person name="Ono N."/>
            <person name="Saji S."/>
            <person name="Sakaguchi M."/>
            <person name="Sakai K."/>
            <person name="Shibata M."/>
            <person name="Shimokawa T."/>
            <person name="Song J."/>
            <person name="Takazaki Y."/>
            <person name="Terasawa K."/>
            <person name="Tsugane M."/>
            <person name="Tsuji K."/>
            <person name="Ueda S."/>
            <person name="Waki K."/>
            <person name="Yamagata H."/>
            <person name="Yamamoto M."/>
            <person name="Yamamoto S."/>
            <person name="Yamane H."/>
            <person name="Yoshiki S."/>
            <person name="Yoshihara R."/>
            <person name="Yukawa K."/>
            <person name="Zhong H."/>
            <person name="Yano M."/>
            <person name="Yuan Q."/>
            <person name="Ouyang S."/>
            <person name="Liu J."/>
            <person name="Jones K.M."/>
            <person name="Gansberger K."/>
            <person name="Moffat K."/>
            <person name="Hill J."/>
            <person name="Bera J."/>
            <person name="Fadrosh D."/>
            <person name="Jin S."/>
            <person name="Johri S."/>
            <person name="Kim M."/>
            <person name="Overton L."/>
            <person name="Reardon M."/>
            <person name="Tsitrin T."/>
            <person name="Vuong H."/>
            <person name="Weaver B."/>
            <person name="Ciecko A."/>
            <person name="Tallon L."/>
            <person name="Jackson J."/>
            <person name="Pai G."/>
            <person name="Aken S.V."/>
            <person name="Utterback T."/>
            <person name="Reidmuller S."/>
            <person name="Feldblyum T."/>
            <person name="Hsiao J."/>
            <person name="Zismann V."/>
            <person name="Iobst S."/>
            <person name="de Vazeille A.R."/>
            <person name="Buell C.R."/>
            <person name="Ying K."/>
            <person name="Li Y."/>
            <person name="Lu T."/>
            <person name="Huang Y."/>
            <person name="Zhao Q."/>
            <person name="Feng Q."/>
            <person name="Zhang L."/>
            <person name="Zhu J."/>
            <person name="Weng Q."/>
            <person name="Mu J."/>
            <person name="Lu Y."/>
            <person name="Fan D."/>
            <person name="Liu Y."/>
            <person name="Guan J."/>
            <person name="Zhang Y."/>
            <person name="Yu S."/>
            <person name="Liu X."/>
            <person name="Zhang Y."/>
            <person name="Hong G."/>
            <person name="Han B."/>
            <person name="Choisne N."/>
            <person name="Demange N."/>
            <person name="Orjeda G."/>
            <person name="Samain S."/>
            <person name="Cattolico L."/>
            <person name="Pelletier E."/>
            <person name="Couloux A."/>
            <person name="Segurens B."/>
            <person name="Wincker P."/>
            <person name="D'Hont A."/>
            <person name="Scarpelli C."/>
            <person name="Weissenbach J."/>
            <person name="Salanoubat M."/>
            <person name="Quetier F."/>
            <person name="Yu Y."/>
            <person name="Kim H.R."/>
            <person name="Rambo T."/>
            <person name="Currie J."/>
            <person name="Collura K."/>
            <person name="Luo M."/>
            <person name="Yang T."/>
            <person name="Ammiraju J.S.S."/>
            <person name="Engler F."/>
            <person name="Soderlund C."/>
            <person name="Wing R.A."/>
            <person name="Palmer L.E."/>
            <person name="de la Bastide M."/>
            <person name="Spiegel L."/>
            <person name="Nascimento L."/>
            <person name="Zutavern T."/>
            <person name="O'Shaughnessy A."/>
            <person name="Dike S."/>
            <person name="Dedhia N."/>
            <person name="Preston R."/>
            <person name="Balija V."/>
            <person name="McCombie W.R."/>
            <person name="Chow T."/>
            <person name="Chen H."/>
            <person name="Chung M."/>
            <person name="Chen C."/>
            <person name="Shaw J."/>
            <person name="Wu H."/>
            <person name="Hsiao K."/>
            <person name="Chao Y."/>
            <person name="Chu M."/>
            <person name="Cheng C."/>
            <person name="Hour A."/>
            <person name="Lee P."/>
            <person name="Lin S."/>
            <person name="Lin Y."/>
            <person name="Liou J."/>
            <person name="Liu S."/>
            <person name="Hsing Y."/>
            <person name="Raghuvanshi S."/>
            <person name="Mohanty A."/>
            <person name="Bharti A.K."/>
            <person name="Gaur A."/>
            <person name="Gupta V."/>
            <person name="Kumar D."/>
            <person name="Ravi V."/>
            <person name="Vij S."/>
            <person name="Kapur A."/>
            <person name="Khurana P."/>
            <person name="Khurana P."/>
            <person name="Khurana J.P."/>
            <person name="Tyagi A.K."/>
            <person name="Gaikwad K."/>
            <person name="Singh A."/>
            <person name="Dalal V."/>
            <person name="Srivastava S."/>
            <person name="Dixit A."/>
            <person name="Pal A.K."/>
            <person name="Ghazi I.A."/>
            <person name="Yadav M."/>
            <person name="Pandit A."/>
            <person name="Bhargava A."/>
            <person name="Sureshbabu K."/>
            <person name="Batra K."/>
            <person name="Sharma T.R."/>
            <person name="Mohapatra T."/>
            <person name="Singh N.K."/>
            <person name="Messing J."/>
            <person name="Nelson A.B."/>
            <person name="Fuks G."/>
            <person name="Kavchok S."/>
            <person name="Keizer G."/>
            <person name="Linton E."/>
            <person name="Llaca V."/>
            <person name="Song R."/>
            <person name="Tanyolac B."/>
            <person name="Young S."/>
            <person name="Ho-Il K."/>
            <person name="Hahn J.H."/>
            <person name="Sangsakoo G."/>
            <person name="Vanavichit A."/>
            <person name="de Mattos Luiz.A.T."/>
            <person name="Zimmer P.D."/>
            <person name="Malone G."/>
            <person name="Dellagostin O."/>
            <person name="de Oliveira A.C."/>
            <person name="Bevan M."/>
            <person name="Bancroft I."/>
            <person name="Minx P."/>
            <person name="Cordum H."/>
            <person name="Wilson R."/>
            <person name="Cheng Z."/>
            <person name="Jin W."/>
            <person name="Jiang J."/>
            <person name="Leong S.A."/>
            <person name="Iwama H."/>
            <person name="Gojobori T."/>
            <person name="Itoh T."/>
            <person name="Niimura Y."/>
            <person name="Fujii Y."/>
            <person name="Habara T."/>
            <person name="Sakai H."/>
            <person name="Sato Y."/>
            <person name="Wilson G."/>
            <person name="Kumar K."/>
            <person name="McCouch S."/>
            <person name="Juretic N."/>
            <person name="Hoen D."/>
            <person name="Wright S."/>
            <person name="Bruskiewich R."/>
            <person name="Bureau T."/>
            <person name="Miyao A."/>
            <person name="Hirochika H."/>
            <person name="Nishikawa T."/>
            <person name="Kadowaki K."/>
            <person name="Sugiura M."/>
            <person name="Burr B."/>
            <person name="Sasaki T."/>
        </authorList>
    </citation>
    <scope>NUCLEOTIDE SEQUENCE [LARGE SCALE GENOMIC DNA]</scope>
    <source>
        <strain evidence="4">cv. Nipponbare</strain>
    </source>
</reference>
<organism evidence="3 4">
    <name type="scientific">Oryza sativa subsp. japonica</name>
    <name type="common">Rice</name>
    <dbReference type="NCBI Taxonomy" id="39947"/>
    <lineage>
        <taxon>Eukaryota</taxon>
        <taxon>Viridiplantae</taxon>
        <taxon>Streptophyta</taxon>
        <taxon>Embryophyta</taxon>
        <taxon>Tracheophyta</taxon>
        <taxon>Spermatophyta</taxon>
        <taxon>Magnoliopsida</taxon>
        <taxon>Liliopsida</taxon>
        <taxon>Poales</taxon>
        <taxon>Poaceae</taxon>
        <taxon>BOP clade</taxon>
        <taxon>Oryzoideae</taxon>
        <taxon>Oryzeae</taxon>
        <taxon>Oryzinae</taxon>
        <taxon>Oryza</taxon>
        <taxon>Oryza sativa</taxon>
    </lineage>
</organism>
<keyword evidence="4" id="KW-1185">Reference proteome</keyword>
<feature type="region of interest" description="Disordered" evidence="1">
    <location>
        <begin position="24"/>
        <end position="50"/>
    </location>
</feature>
<reference evidence="3 4" key="3">
    <citation type="journal article" date="2013" name="Rice">
        <title>Improvement of the Oryza sativa Nipponbare reference genome using next generation sequence and optical map data.</title>
        <authorList>
            <person name="Kawahara Y."/>
            <person name="de la Bastide M."/>
            <person name="Hamilton J.P."/>
            <person name="Kanamori H."/>
            <person name="McCombie W.R."/>
            <person name="Ouyang S."/>
            <person name="Schwartz D.C."/>
            <person name="Tanaka T."/>
            <person name="Wu J."/>
            <person name="Zhou S."/>
            <person name="Childs K.L."/>
            <person name="Davidson R.M."/>
            <person name="Lin H."/>
            <person name="Quesada-Ocampo L."/>
            <person name="Vaillancourt B."/>
            <person name="Sakai H."/>
            <person name="Lee S.S."/>
            <person name="Kim J."/>
            <person name="Numa H."/>
            <person name="Itoh T."/>
            <person name="Buell C.R."/>
            <person name="Matsumoto T."/>
        </authorList>
    </citation>
    <scope>NUCLEOTIDE SEQUENCE [LARGE SCALE GENOMIC DNA]</scope>
    <source>
        <strain evidence="4">cv. Nipponbare</strain>
    </source>
</reference>
<evidence type="ECO:0000256" key="1">
    <source>
        <dbReference type="SAM" id="MobiDB-lite"/>
    </source>
</evidence>
<feature type="domain" description="Transposase Tnp1/En/Spm-like" evidence="2">
    <location>
        <begin position="168"/>
        <end position="232"/>
    </location>
</feature>
<reference evidence="3 4" key="2">
    <citation type="journal article" date="2013" name="Plant Cell Physiol.">
        <title>Rice Annotation Project Database (RAP-DB): an integrative and interactive database for rice genomics.</title>
        <authorList>
            <person name="Sakai H."/>
            <person name="Lee S.S."/>
            <person name="Tanaka T."/>
            <person name="Numa H."/>
            <person name="Kim J."/>
            <person name="Kawahara Y."/>
            <person name="Wakimoto H."/>
            <person name="Yang C.C."/>
            <person name="Iwamoto M."/>
            <person name="Abe T."/>
            <person name="Yamada Y."/>
            <person name="Muto A."/>
            <person name="Inokuchi H."/>
            <person name="Ikemura T."/>
            <person name="Matsumoto T."/>
            <person name="Sasaki T."/>
            <person name="Itoh T."/>
        </authorList>
    </citation>
    <scope>NUCLEOTIDE SEQUENCE [LARGE SCALE GENOMIC DNA]</scope>
    <source>
        <strain evidence="4">cv. Nipponbare</strain>
    </source>
</reference>
<feature type="compositionally biased region" description="Basic and acidic residues" evidence="1">
    <location>
        <begin position="24"/>
        <end position="45"/>
    </location>
</feature>
<protein>
    <submittedName>
        <fullName evidence="3">Os04g0319900 protein</fullName>
    </submittedName>
</protein>
<gene>
    <name evidence="3" type="ordered locus">Os04g0319900</name>
    <name evidence="3" type="ORF">OSNPB_040319900</name>
</gene>
<dbReference type="EMBL" id="AP014960">
    <property type="protein sequence ID" value="BAS88568.1"/>
    <property type="molecule type" value="Genomic_DNA"/>
</dbReference>
<dbReference type="SMR" id="A0A0P0W8Z3"/>
<dbReference type="STRING" id="39947.A0A0P0W8Z3"/>
<dbReference type="PaxDb" id="39947-A0A0P0W8Z3"/>
<dbReference type="InterPro" id="IPR004264">
    <property type="entry name" value="Transposase_23"/>
</dbReference>
<sequence>MQQLEERMEERMERRLAEKMAEFKAMKHTSPEQRHSLNKPTEEHSCSSASNNIKDHSSFCITSIVLIQPRIVEALQLNQKRPAMKIQPRIARELQLSLNKHARKVQPGVARESQVNQNMHVTKGVQKHMARYNNNKPTEIEGANVGTTKHAKVKRAALACENVVGRDVFLKRIVRPYNRVARATIQSQDPLEMVGGTMLGRECYKVVIDSLICGDAELFRPHRNLNYIRDAIGHCIAWPSQLVLEFLSNGDDCRSCSTIENWRELLRRDSSNMSRNIINLMHPTLRQVTVASICFEAAVIASVAYPSIEACGMPQSNSEAYMVSLKYTF</sequence>